<evidence type="ECO:0008006" key="5">
    <source>
        <dbReference type="Google" id="ProtNLM"/>
    </source>
</evidence>
<evidence type="ECO:0000256" key="2">
    <source>
        <dbReference type="ARBA" id="ARBA00022840"/>
    </source>
</evidence>
<dbReference type="Pfam" id="PF00012">
    <property type="entry name" value="HSP70"/>
    <property type="match status" value="1"/>
</dbReference>
<evidence type="ECO:0000313" key="3">
    <source>
        <dbReference type="EMBL" id="CAK0856377.1"/>
    </source>
</evidence>
<evidence type="ECO:0000256" key="1">
    <source>
        <dbReference type="ARBA" id="ARBA00022741"/>
    </source>
</evidence>
<dbReference type="EMBL" id="CAUYUJ010015628">
    <property type="protein sequence ID" value="CAK0856377.1"/>
    <property type="molecule type" value="Genomic_DNA"/>
</dbReference>
<keyword evidence="1" id="KW-0547">Nucleotide-binding</keyword>
<sequence length="187" mass="20705">AHINDAQRQPKKDLSTNSGMGILQIISEPTAAIAYGLDMKIEMVIQVFNPSEDKAAEKIREVITNKFTDINFKPDCETYVECVWDAEAAKRPQDPMTNDAAEPVAPQRQIEDKAVWGIAEKFPNVKLNPVYKTDIDSACDAAVAKCPQELKTLASPTSIEKLIYETALRNQIGDKVVEEIRQVSGAK</sequence>
<dbReference type="Gene3D" id="3.30.420.40">
    <property type="match status" value="1"/>
</dbReference>
<reference evidence="3" key="1">
    <citation type="submission" date="2023-10" db="EMBL/GenBank/DDBJ databases">
        <authorList>
            <person name="Chen Y."/>
            <person name="Shah S."/>
            <person name="Dougan E. K."/>
            <person name="Thang M."/>
            <person name="Chan C."/>
        </authorList>
    </citation>
    <scope>NUCLEOTIDE SEQUENCE [LARGE SCALE GENOMIC DNA]</scope>
</reference>
<protein>
    <recommendedName>
        <fullName evidence="5">Transglycosylase SLT domain-containing protein</fullName>
    </recommendedName>
</protein>
<accession>A0ABN9UCJ7</accession>
<feature type="non-terminal residue" evidence="3">
    <location>
        <position position="1"/>
    </location>
</feature>
<organism evidence="3 4">
    <name type="scientific">Prorocentrum cordatum</name>
    <dbReference type="NCBI Taxonomy" id="2364126"/>
    <lineage>
        <taxon>Eukaryota</taxon>
        <taxon>Sar</taxon>
        <taxon>Alveolata</taxon>
        <taxon>Dinophyceae</taxon>
        <taxon>Prorocentrales</taxon>
        <taxon>Prorocentraceae</taxon>
        <taxon>Prorocentrum</taxon>
    </lineage>
</organism>
<proteinExistence type="predicted"/>
<feature type="non-terminal residue" evidence="3">
    <location>
        <position position="187"/>
    </location>
</feature>
<name>A0ABN9UCJ7_9DINO</name>
<dbReference type="Proteomes" id="UP001189429">
    <property type="component" value="Unassembled WGS sequence"/>
</dbReference>
<evidence type="ECO:0000313" key="4">
    <source>
        <dbReference type="Proteomes" id="UP001189429"/>
    </source>
</evidence>
<gene>
    <name evidence="3" type="ORF">PCOR1329_LOCUS46783</name>
</gene>
<dbReference type="InterPro" id="IPR013126">
    <property type="entry name" value="Hsp_70_fam"/>
</dbReference>
<keyword evidence="2" id="KW-0067">ATP-binding</keyword>
<comment type="caution">
    <text evidence="3">The sequence shown here is derived from an EMBL/GenBank/DDBJ whole genome shotgun (WGS) entry which is preliminary data.</text>
</comment>
<keyword evidence="4" id="KW-1185">Reference proteome</keyword>